<gene>
    <name evidence="1" type="ORF">VC83_01971</name>
</gene>
<proteinExistence type="predicted"/>
<evidence type="ECO:0000313" key="1">
    <source>
        <dbReference type="EMBL" id="OAF61500.1"/>
    </source>
</evidence>
<sequence length="141" mass="15788">MSVAPASKEVLEQADVLAAWLQQISDEEHWRPYRGSVEIEQCSHPDRTSRVRPFISAGNVETKGRAAFLLRCRGPSRESLEPTSLEMFPGEILTLYHDKDFPLTMDGKPLIVGERTIITQPASINVAPGDMLLLIVIFTKR</sequence>
<dbReference type="VEuPathDB" id="FungiDB:GMDG_08579"/>
<organism evidence="1">
    <name type="scientific">Pseudogymnoascus destructans</name>
    <dbReference type="NCBI Taxonomy" id="655981"/>
    <lineage>
        <taxon>Eukaryota</taxon>
        <taxon>Fungi</taxon>
        <taxon>Dikarya</taxon>
        <taxon>Ascomycota</taxon>
        <taxon>Pezizomycotina</taxon>
        <taxon>Leotiomycetes</taxon>
        <taxon>Thelebolales</taxon>
        <taxon>Thelebolaceae</taxon>
        <taxon>Pseudogymnoascus</taxon>
    </lineage>
</organism>
<dbReference type="GeneID" id="36285057"/>
<dbReference type="EMBL" id="KV441389">
    <property type="protein sequence ID" value="OAF61500.1"/>
    <property type="molecule type" value="Genomic_DNA"/>
</dbReference>
<name>A0A177AI77_9PEZI</name>
<reference evidence="1" key="1">
    <citation type="submission" date="2016-03" db="EMBL/GenBank/DDBJ databases">
        <title>Updated assembly of Pseudogymnoascus destructans, the fungus causing white-nose syndrome of bats.</title>
        <authorList>
            <person name="Palmer J.M."/>
            <person name="Drees K.P."/>
            <person name="Foster J.T."/>
            <person name="Lindner D.L."/>
        </authorList>
    </citation>
    <scope>NUCLEOTIDE SEQUENCE [LARGE SCALE GENOMIC DNA]</scope>
    <source>
        <strain evidence="1">20631-21</strain>
    </source>
</reference>
<dbReference type="AlphaFoldDB" id="A0A177AI77"/>
<dbReference type="Proteomes" id="UP000077154">
    <property type="component" value="Unassembled WGS sequence"/>
</dbReference>
<dbReference type="OrthoDB" id="5083758at2759"/>
<accession>A0A177AI77</accession>
<dbReference type="RefSeq" id="XP_024326775.1">
    <property type="nucleotide sequence ID" value="XM_024465641.1"/>
</dbReference>
<protein>
    <submittedName>
        <fullName evidence="1">Uncharacterized protein</fullName>
    </submittedName>
</protein>